<keyword evidence="6" id="KW-1185">Reference proteome</keyword>
<gene>
    <name evidence="5" type="primary">pdhR_2</name>
    <name evidence="5" type="ORF">Pan14r_40490</name>
</gene>
<dbReference type="Pfam" id="PF00392">
    <property type="entry name" value="GntR"/>
    <property type="match status" value="1"/>
</dbReference>
<dbReference type="SUPFAM" id="SSF46785">
    <property type="entry name" value="Winged helix' DNA-binding domain"/>
    <property type="match status" value="1"/>
</dbReference>
<dbReference type="EMBL" id="SJPL01000001">
    <property type="protein sequence ID" value="TWT71733.1"/>
    <property type="molecule type" value="Genomic_DNA"/>
</dbReference>
<dbReference type="GO" id="GO:0003677">
    <property type="term" value="F:DNA binding"/>
    <property type="evidence" value="ECO:0007669"/>
    <property type="project" value="UniProtKB-KW"/>
</dbReference>
<evidence type="ECO:0000259" key="4">
    <source>
        <dbReference type="PROSITE" id="PS50949"/>
    </source>
</evidence>
<evidence type="ECO:0000313" key="6">
    <source>
        <dbReference type="Proteomes" id="UP000317238"/>
    </source>
</evidence>
<dbReference type="OrthoDB" id="261145at2"/>
<feature type="domain" description="HTH gntR-type" evidence="4">
    <location>
        <begin position="8"/>
        <end position="76"/>
    </location>
</feature>
<evidence type="ECO:0000256" key="3">
    <source>
        <dbReference type="ARBA" id="ARBA00023163"/>
    </source>
</evidence>
<dbReference type="InterPro" id="IPR036388">
    <property type="entry name" value="WH-like_DNA-bd_sf"/>
</dbReference>
<dbReference type="InterPro" id="IPR008920">
    <property type="entry name" value="TF_FadR/GntR_C"/>
</dbReference>
<dbReference type="SUPFAM" id="SSF48008">
    <property type="entry name" value="GntR ligand-binding domain-like"/>
    <property type="match status" value="1"/>
</dbReference>
<evidence type="ECO:0000256" key="2">
    <source>
        <dbReference type="ARBA" id="ARBA00023125"/>
    </source>
</evidence>
<dbReference type="PROSITE" id="PS50949">
    <property type="entry name" value="HTH_GNTR"/>
    <property type="match status" value="1"/>
</dbReference>
<dbReference type="Gene3D" id="1.20.120.530">
    <property type="entry name" value="GntR ligand-binding domain-like"/>
    <property type="match status" value="1"/>
</dbReference>
<dbReference type="SMART" id="SM00895">
    <property type="entry name" value="FCD"/>
    <property type="match status" value="1"/>
</dbReference>
<sequence length="242" mass="26290">MEIPRMRRNLCGQVVHDLGFKILAGQVKPGEALPQEPTLCEQLGVSRTVVREAIKSLAAKGLVESRPKRGTIVRPSADWNYLDSEVLAWHASADGDGQHLRFLTEFRLTVEPAAAALAAKRASEDQLDRIRAALEKMAANTDSVEAFKEADLRFHTEILHATGNPFFSPVAGAIAISLATSLKVTNRQPADNPASVPLHRDVMDAICRRDADAAREAMHRLLADAKRRIESASDATNGTPSA</sequence>
<keyword evidence="3" id="KW-0804">Transcription</keyword>
<dbReference type="InterPro" id="IPR000524">
    <property type="entry name" value="Tscrpt_reg_HTH_GntR"/>
</dbReference>
<proteinExistence type="predicted"/>
<name>A0A5C5YA79_9PLAN</name>
<keyword evidence="5" id="KW-0670">Pyruvate</keyword>
<dbReference type="GO" id="GO:0003700">
    <property type="term" value="F:DNA-binding transcription factor activity"/>
    <property type="evidence" value="ECO:0007669"/>
    <property type="project" value="InterPro"/>
</dbReference>
<dbReference type="Pfam" id="PF07729">
    <property type="entry name" value="FCD"/>
    <property type="match status" value="1"/>
</dbReference>
<protein>
    <submittedName>
        <fullName evidence="5">Pyruvate dehydrogenase complex repressor</fullName>
    </submittedName>
</protein>
<dbReference type="AlphaFoldDB" id="A0A5C5YA79"/>
<accession>A0A5C5YA79</accession>
<evidence type="ECO:0000256" key="1">
    <source>
        <dbReference type="ARBA" id="ARBA00023015"/>
    </source>
</evidence>
<dbReference type="InterPro" id="IPR036390">
    <property type="entry name" value="WH_DNA-bd_sf"/>
</dbReference>
<dbReference type="PANTHER" id="PTHR43537:SF44">
    <property type="entry name" value="GNTR FAMILY REGULATORY PROTEIN"/>
    <property type="match status" value="1"/>
</dbReference>
<reference evidence="5 6" key="1">
    <citation type="submission" date="2019-02" db="EMBL/GenBank/DDBJ databases">
        <title>Deep-cultivation of Planctomycetes and their phenomic and genomic characterization uncovers novel biology.</title>
        <authorList>
            <person name="Wiegand S."/>
            <person name="Jogler M."/>
            <person name="Boedeker C."/>
            <person name="Pinto D."/>
            <person name="Vollmers J."/>
            <person name="Rivas-Marin E."/>
            <person name="Kohn T."/>
            <person name="Peeters S.H."/>
            <person name="Heuer A."/>
            <person name="Rast P."/>
            <person name="Oberbeckmann S."/>
            <person name="Bunk B."/>
            <person name="Jeske O."/>
            <person name="Meyerdierks A."/>
            <person name="Storesund J.E."/>
            <person name="Kallscheuer N."/>
            <person name="Luecker S."/>
            <person name="Lage O.M."/>
            <person name="Pohl T."/>
            <person name="Merkel B.J."/>
            <person name="Hornburger P."/>
            <person name="Mueller R.-W."/>
            <person name="Bruemmer F."/>
            <person name="Labrenz M."/>
            <person name="Spormann A.M."/>
            <person name="Op Den Camp H."/>
            <person name="Overmann J."/>
            <person name="Amann R."/>
            <person name="Jetten M.S.M."/>
            <person name="Mascher T."/>
            <person name="Medema M.H."/>
            <person name="Devos D.P."/>
            <person name="Kaster A.-K."/>
            <person name="Ovreas L."/>
            <person name="Rohde M."/>
            <person name="Galperin M.Y."/>
            <person name="Jogler C."/>
        </authorList>
    </citation>
    <scope>NUCLEOTIDE SEQUENCE [LARGE SCALE GENOMIC DNA]</scope>
    <source>
        <strain evidence="5 6">Pan14r</strain>
    </source>
</reference>
<keyword evidence="2" id="KW-0238">DNA-binding</keyword>
<dbReference type="Gene3D" id="1.10.10.10">
    <property type="entry name" value="Winged helix-like DNA-binding domain superfamily/Winged helix DNA-binding domain"/>
    <property type="match status" value="1"/>
</dbReference>
<organism evidence="5 6">
    <name type="scientific">Crateriforma conspicua</name>
    <dbReference type="NCBI Taxonomy" id="2527996"/>
    <lineage>
        <taxon>Bacteria</taxon>
        <taxon>Pseudomonadati</taxon>
        <taxon>Planctomycetota</taxon>
        <taxon>Planctomycetia</taxon>
        <taxon>Planctomycetales</taxon>
        <taxon>Planctomycetaceae</taxon>
        <taxon>Crateriforma</taxon>
    </lineage>
</organism>
<dbReference type="Proteomes" id="UP000317238">
    <property type="component" value="Unassembled WGS sequence"/>
</dbReference>
<evidence type="ECO:0000313" key="5">
    <source>
        <dbReference type="EMBL" id="TWT71733.1"/>
    </source>
</evidence>
<dbReference type="SMART" id="SM00345">
    <property type="entry name" value="HTH_GNTR"/>
    <property type="match status" value="1"/>
</dbReference>
<dbReference type="InterPro" id="IPR011711">
    <property type="entry name" value="GntR_C"/>
</dbReference>
<dbReference type="PANTHER" id="PTHR43537">
    <property type="entry name" value="TRANSCRIPTIONAL REGULATOR, GNTR FAMILY"/>
    <property type="match status" value="1"/>
</dbReference>
<dbReference type="CDD" id="cd07377">
    <property type="entry name" value="WHTH_GntR"/>
    <property type="match status" value="1"/>
</dbReference>
<dbReference type="PRINTS" id="PR00035">
    <property type="entry name" value="HTHGNTR"/>
</dbReference>
<comment type="caution">
    <text evidence="5">The sequence shown here is derived from an EMBL/GenBank/DDBJ whole genome shotgun (WGS) entry which is preliminary data.</text>
</comment>
<keyword evidence="1" id="KW-0805">Transcription regulation</keyword>